<keyword evidence="1" id="KW-0732">Signal</keyword>
<dbReference type="AlphaFoldDB" id="A0A6A6D6S7"/>
<dbReference type="PANTHER" id="PTHR36183:SF2">
    <property type="entry name" value="BETA-GLUCURONIDASE C-TERMINAL DOMAIN-CONTAINING PROTEIN"/>
    <property type="match status" value="1"/>
</dbReference>
<evidence type="ECO:0000313" key="3">
    <source>
        <dbReference type="EMBL" id="KAF2174765.1"/>
    </source>
</evidence>
<dbReference type="EMBL" id="ML994776">
    <property type="protein sequence ID" value="KAF2174765.1"/>
    <property type="molecule type" value="Genomic_DNA"/>
</dbReference>
<feature type="chain" id="PRO_5025670651" evidence="1">
    <location>
        <begin position="21"/>
        <end position="502"/>
    </location>
</feature>
<reference evidence="3" key="1">
    <citation type="journal article" date="2020" name="Stud. Mycol.">
        <title>101 Dothideomycetes genomes: a test case for predicting lifestyles and emergence of pathogens.</title>
        <authorList>
            <person name="Haridas S."/>
            <person name="Albert R."/>
            <person name="Binder M."/>
            <person name="Bloem J."/>
            <person name="Labutti K."/>
            <person name="Salamov A."/>
            <person name="Andreopoulos B."/>
            <person name="Baker S."/>
            <person name="Barry K."/>
            <person name="Bills G."/>
            <person name="Bluhm B."/>
            <person name="Cannon C."/>
            <person name="Castanera R."/>
            <person name="Culley D."/>
            <person name="Daum C."/>
            <person name="Ezra D."/>
            <person name="Gonzalez J."/>
            <person name="Henrissat B."/>
            <person name="Kuo A."/>
            <person name="Liang C."/>
            <person name="Lipzen A."/>
            <person name="Lutzoni F."/>
            <person name="Magnuson J."/>
            <person name="Mondo S."/>
            <person name="Nolan M."/>
            <person name="Ohm R."/>
            <person name="Pangilinan J."/>
            <person name="Park H.-J."/>
            <person name="Ramirez L."/>
            <person name="Alfaro M."/>
            <person name="Sun H."/>
            <person name="Tritt A."/>
            <person name="Yoshinaga Y."/>
            <person name="Zwiers L.-H."/>
            <person name="Turgeon B."/>
            <person name="Goodwin S."/>
            <person name="Spatafora J."/>
            <person name="Crous P."/>
            <person name="Grigoriev I."/>
        </authorList>
    </citation>
    <scope>NUCLEOTIDE SEQUENCE</scope>
    <source>
        <strain evidence="3">CBS 207.26</strain>
    </source>
</reference>
<dbReference type="InterPro" id="IPR017853">
    <property type="entry name" value="GH"/>
</dbReference>
<feature type="signal peptide" evidence="1">
    <location>
        <begin position="1"/>
        <end position="20"/>
    </location>
</feature>
<name>A0A6A6D6S7_9PEZI</name>
<keyword evidence="4" id="KW-1185">Reference proteome</keyword>
<organism evidence="3 4">
    <name type="scientific">Zopfia rhizophila CBS 207.26</name>
    <dbReference type="NCBI Taxonomy" id="1314779"/>
    <lineage>
        <taxon>Eukaryota</taxon>
        <taxon>Fungi</taxon>
        <taxon>Dikarya</taxon>
        <taxon>Ascomycota</taxon>
        <taxon>Pezizomycotina</taxon>
        <taxon>Dothideomycetes</taxon>
        <taxon>Dothideomycetes incertae sedis</taxon>
        <taxon>Zopfiaceae</taxon>
        <taxon>Zopfia</taxon>
    </lineage>
</organism>
<dbReference type="Pfam" id="PF16862">
    <property type="entry name" value="Glyco_hydro_79C"/>
    <property type="match status" value="1"/>
</dbReference>
<gene>
    <name evidence="3" type="ORF">K469DRAFT_770429</name>
</gene>
<sequence>MAPTQLRYLPFLGLIPSTLATVLPRASCSNSITLPGEVPEGASQNVDPNFPGFAFEQASWVPYAQSNSGKPNEFSKNLMNAITCRTGGKPIIRLGGTSADYAKYLPKQKEAAIPRAEDLTKNFPDASYIVQVPLATTNVSETVEWAKAAVQRIGKDKIQAIEVGNEADLYGKLGNSKLGPPEFQGVMTNETYVGNFTKYAEEILKNVELPSGPIFQALDTSAHLSRPDGYIFDKIVNTVAHHYYQTSGGGAPELGPGLMTHSKISSRLDLYKPFIEYLQKSHPTIPFTISEVGNSLNKGHNYDYQAVLGSALWQVDFQLYGLSIGIKRFNWQQIMHAGYDMWLPVESAGTKPKVFSNFYAQPFVADFIGNTSGKTRVVYLPIEGSKDNVVAYAAYVGGSAARVAIVNLNLWDGGNGGERPSTKISFKVPGGVDGVEVVKLSSPKGARASADSITYAGSQWTYESFGKEVKNVRNDTEILEVKEGCVNVEVKNSKTVIIRLKK</sequence>
<evidence type="ECO:0000256" key="1">
    <source>
        <dbReference type="SAM" id="SignalP"/>
    </source>
</evidence>
<dbReference type="Proteomes" id="UP000800200">
    <property type="component" value="Unassembled WGS sequence"/>
</dbReference>
<dbReference type="PANTHER" id="PTHR36183">
    <property type="entry name" value="BETA-GLUCURONIDASE"/>
    <property type="match status" value="1"/>
</dbReference>
<dbReference type="InterPro" id="IPR031728">
    <property type="entry name" value="GlcAase_C"/>
</dbReference>
<accession>A0A6A6D6S7</accession>
<dbReference type="Gene3D" id="3.20.20.80">
    <property type="entry name" value="Glycosidases"/>
    <property type="match status" value="1"/>
</dbReference>
<keyword evidence="3" id="KW-0378">Hydrolase</keyword>
<proteinExistence type="predicted"/>
<dbReference type="InterPro" id="IPR052974">
    <property type="entry name" value="GH79_Enzymes"/>
</dbReference>
<dbReference type="SUPFAM" id="SSF51445">
    <property type="entry name" value="(Trans)glycosidases"/>
    <property type="match status" value="1"/>
</dbReference>
<dbReference type="GO" id="GO:0016787">
    <property type="term" value="F:hydrolase activity"/>
    <property type="evidence" value="ECO:0007669"/>
    <property type="project" value="UniProtKB-KW"/>
</dbReference>
<evidence type="ECO:0000259" key="2">
    <source>
        <dbReference type="Pfam" id="PF16862"/>
    </source>
</evidence>
<evidence type="ECO:0000313" key="4">
    <source>
        <dbReference type="Proteomes" id="UP000800200"/>
    </source>
</evidence>
<protein>
    <submittedName>
        <fullName evidence="3">Glycoside hydrolase family 79 protein</fullName>
    </submittedName>
</protein>
<feature type="domain" description="Beta-glucuronidase C-terminal" evidence="2">
    <location>
        <begin position="391"/>
        <end position="497"/>
    </location>
</feature>
<dbReference type="OrthoDB" id="2831684at2759"/>